<dbReference type="AlphaFoldDB" id="A0AA46K6Q5"/>
<sequence length="100" mass="10921">MTLEDLLELTPAQLKAWKQIESGVKAFKKAGGAFYSVLESVNGYNGKFVDEITGDERESNYPTANVHMHSIFDAGLSGFADDTHFIHLTDKGEALLEGDA</sequence>
<reference evidence="1 2" key="2">
    <citation type="submission" date="2019-07" db="EMBL/GenBank/DDBJ databases">
        <title>Investigation of anaerobic lignin degradation for improved lignocellulosic biofuels.</title>
        <authorList>
            <person name="Deangelis K.PhD."/>
        </authorList>
    </citation>
    <scope>NUCLEOTIDE SEQUENCE [LARGE SCALE GENOMIC DNA]</scope>
    <source>
        <strain evidence="1 2">106R</strain>
    </source>
</reference>
<evidence type="ECO:0000313" key="2">
    <source>
        <dbReference type="Proteomes" id="UP000320710"/>
    </source>
</evidence>
<dbReference type="Proteomes" id="UP000320710">
    <property type="component" value="Unassembled WGS sequence"/>
</dbReference>
<reference evidence="1 2" key="1">
    <citation type="submission" date="2019-06" db="EMBL/GenBank/DDBJ databases">
        <authorList>
            <person name="Deangelis K."/>
            <person name="Huntemann M."/>
            <person name="Clum A."/>
            <person name="Pillay M."/>
            <person name="Palaniappan K."/>
            <person name="Varghese N."/>
            <person name="Mikhailova N."/>
            <person name="Stamatis D."/>
            <person name="Reddy T."/>
            <person name="Daum C."/>
            <person name="Shapiro N."/>
            <person name="Ivanova N."/>
            <person name="Kyrpides N."/>
            <person name="Woyke T."/>
        </authorList>
    </citation>
    <scope>NUCLEOTIDE SEQUENCE [LARGE SCALE GENOMIC DNA]</scope>
    <source>
        <strain evidence="1 2">106R</strain>
    </source>
</reference>
<organism evidence="1 2">
    <name type="scientific">Serratia marcescens</name>
    <dbReference type="NCBI Taxonomy" id="615"/>
    <lineage>
        <taxon>Bacteria</taxon>
        <taxon>Pseudomonadati</taxon>
        <taxon>Pseudomonadota</taxon>
        <taxon>Gammaproteobacteria</taxon>
        <taxon>Enterobacterales</taxon>
        <taxon>Yersiniaceae</taxon>
        <taxon>Serratia</taxon>
    </lineage>
</organism>
<name>A0AA46K6Q5_SERMA</name>
<proteinExistence type="predicted"/>
<comment type="caution">
    <text evidence="1">The sequence shown here is derived from an EMBL/GenBank/DDBJ whole genome shotgun (WGS) entry which is preliminary data.</text>
</comment>
<accession>A0AA46K6Q5</accession>
<protein>
    <submittedName>
        <fullName evidence="1">Uncharacterized protein</fullName>
    </submittedName>
</protein>
<gene>
    <name evidence="1" type="ORF">FHU12_3252</name>
</gene>
<dbReference type="EMBL" id="VFMJ01000001">
    <property type="protein sequence ID" value="TQI85681.1"/>
    <property type="molecule type" value="Genomic_DNA"/>
</dbReference>
<dbReference type="RefSeq" id="WP_141970508.1">
    <property type="nucleotide sequence ID" value="NZ_VFMJ01000001.1"/>
</dbReference>
<evidence type="ECO:0000313" key="1">
    <source>
        <dbReference type="EMBL" id="TQI85681.1"/>
    </source>
</evidence>